<name>A0ABQ7PUA4_PLUXY</name>
<evidence type="ECO:0000313" key="3">
    <source>
        <dbReference type="Proteomes" id="UP000823941"/>
    </source>
</evidence>
<keyword evidence="1" id="KW-1133">Transmembrane helix</keyword>
<feature type="transmembrane region" description="Helical" evidence="1">
    <location>
        <begin position="157"/>
        <end position="176"/>
    </location>
</feature>
<evidence type="ECO:0000256" key="1">
    <source>
        <dbReference type="SAM" id="Phobius"/>
    </source>
</evidence>
<keyword evidence="3" id="KW-1185">Reference proteome</keyword>
<sequence length="258" mass="27706">MLSSQKCSQYSRGQEFSVHRSTPGWNSSSVESRIMLRFFLSTLTVEILSLQSDSINALAALLYFICSSTLLSVSMNILRISPTKETSVMSSCSASSLTRSGSSLCVLRSKHSFDMASGNIRILQAPFSVALSLSNISISSVISSTAFLAAFSASIKSFILFVNILLLLSLALSIIAKALSRSPCILTLVSLALSMCLGESIFKLFSLHCPVEYLVMEYPSTIGLTPVLPAWGVQSMWPDAQGPIGPMVRKSPLVVSVG</sequence>
<reference evidence="2 3" key="1">
    <citation type="submission" date="2021-06" db="EMBL/GenBank/DDBJ databases">
        <title>A haploid diamondback moth (Plutella xylostella L.) genome assembly resolves 31 chromosomes and identifies a diamide resistance mutation.</title>
        <authorList>
            <person name="Ward C.M."/>
            <person name="Perry K.D."/>
            <person name="Baker G."/>
            <person name="Powis K."/>
            <person name="Heckel D.G."/>
            <person name="Baxter S.W."/>
        </authorList>
    </citation>
    <scope>NUCLEOTIDE SEQUENCE [LARGE SCALE GENOMIC DNA]</scope>
    <source>
        <strain evidence="2 3">LV</strain>
        <tissue evidence="2">Single pupa</tissue>
    </source>
</reference>
<feature type="transmembrane region" description="Helical" evidence="1">
    <location>
        <begin position="129"/>
        <end position="151"/>
    </location>
</feature>
<feature type="transmembrane region" description="Helical" evidence="1">
    <location>
        <begin position="57"/>
        <end position="78"/>
    </location>
</feature>
<keyword evidence="1" id="KW-0812">Transmembrane</keyword>
<keyword evidence="1" id="KW-0472">Membrane</keyword>
<organism evidence="2 3">
    <name type="scientific">Plutella xylostella</name>
    <name type="common">Diamondback moth</name>
    <name type="synonym">Plutella maculipennis</name>
    <dbReference type="NCBI Taxonomy" id="51655"/>
    <lineage>
        <taxon>Eukaryota</taxon>
        <taxon>Metazoa</taxon>
        <taxon>Ecdysozoa</taxon>
        <taxon>Arthropoda</taxon>
        <taxon>Hexapoda</taxon>
        <taxon>Insecta</taxon>
        <taxon>Pterygota</taxon>
        <taxon>Neoptera</taxon>
        <taxon>Endopterygota</taxon>
        <taxon>Lepidoptera</taxon>
        <taxon>Glossata</taxon>
        <taxon>Ditrysia</taxon>
        <taxon>Yponomeutoidea</taxon>
        <taxon>Plutellidae</taxon>
        <taxon>Plutella</taxon>
    </lineage>
</organism>
<feature type="transmembrane region" description="Helical" evidence="1">
    <location>
        <begin position="183"/>
        <end position="202"/>
    </location>
</feature>
<evidence type="ECO:0000313" key="2">
    <source>
        <dbReference type="EMBL" id="KAG7296469.1"/>
    </source>
</evidence>
<comment type="caution">
    <text evidence="2">The sequence shown here is derived from an EMBL/GenBank/DDBJ whole genome shotgun (WGS) entry which is preliminary data.</text>
</comment>
<dbReference type="Proteomes" id="UP000823941">
    <property type="component" value="Chromosome 28"/>
</dbReference>
<accession>A0ABQ7PUA4</accession>
<gene>
    <name evidence="2" type="ORF">JYU34_020212</name>
</gene>
<proteinExistence type="predicted"/>
<protein>
    <submittedName>
        <fullName evidence="2">Uncharacterized protein</fullName>
    </submittedName>
</protein>
<dbReference type="EMBL" id="JAHIBW010000028">
    <property type="protein sequence ID" value="KAG7296469.1"/>
    <property type="molecule type" value="Genomic_DNA"/>
</dbReference>